<sequence length="407" mass="46113">MTGTTSSVKVYFQNLNAIRFIAAFLVVIHHTEQSKFDMHIPNYWNNAVVGMLGKLGVVLFFALSGFLISYLLFKEQEVTHTISIRDFYMRRMLRIWPLYFLTIGLAFFVYPFIPFLTQDAFPRSVVWHELGTKLALYLFFLPNMAFTVFGMIPYVSQAWSIGAEEQFYLVWPVLNKAVKNKWLLMFAVMGFYTVVKHSFGYVLPLGPLMRVCIRFWDSTPIDCMAIGGLFAVILNEQSAFAARLRGVLFAKPVQWATLLLTVGLISTGLHIPYFHYEVYAVLFGILICNFAANPGRIFSMENAWTNYLGKISYGLYMFHPVVIVFSIRLLQKVGLLHDAILYPLVVGLVVLMATLSYDFFEKRFINRKAKYAKVISGNEAKEAAEAAAAAMPPVVLLAHDATTAKVG</sequence>
<feature type="transmembrane region" description="Helical" evidence="1">
    <location>
        <begin position="182"/>
        <end position="203"/>
    </location>
</feature>
<feature type="domain" description="Acyltransferase 3" evidence="2">
    <location>
        <begin position="14"/>
        <end position="352"/>
    </location>
</feature>
<evidence type="ECO:0000313" key="3">
    <source>
        <dbReference type="EMBL" id="MEL5995414.1"/>
    </source>
</evidence>
<proteinExistence type="predicted"/>
<dbReference type="PANTHER" id="PTHR23028">
    <property type="entry name" value="ACETYLTRANSFERASE"/>
    <property type="match status" value="1"/>
</dbReference>
<feature type="transmembrane region" description="Helical" evidence="1">
    <location>
        <begin position="93"/>
        <end position="114"/>
    </location>
</feature>
<dbReference type="PANTHER" id="PTHR23028:SF53">
    <property type="entry name" value="ACYL_TRANSF_3 DOMAIN-CONTAINING PROTEIN"/>
    <property type="match status" value="1"/>
</dbReference>
<keyword evidence="3" id="KW-0012">Acyltransferase</keyword>
<organism evidence="3 4">
    <name type="scientific">Hymenobacter segetis</name>
    <dbReference type="NCBI Taxonomy" id="2025509"/>
    <lineage>
        <taxon>Bacteria</taxon>
        <taxon>Pseudomonadati</taxon>
        <taxon>Bacteroidota</taxon>
        <taxon>Cytophagia</taxon>
        <taxon>Cytophagales</taxon>
        <taxon>Hymenobacteraceae</taxon>
        <taxon>Hymenobacter</taxon>
    </lineage>
</organism>
<dbReference type="GO" id="GO:0016746">
    <property type="term" value="F:acyltransferase activity"/>
    <property type="evidence" value="ECO:0007669"/>
    <property type="project" value="UniProtKB-KW"/>
</dbReference>
<reference evidence="3 4" key="1">
    <citation type="journal article" date="2018" name="Arch. Microbiol.">
        <title>Hymenobacter segetis sp. nov., isolated from soil.</title>
        <authorList>
            <person name="Ten L.N."/>
            <person name="Lim S.J."/>
            <person name="Kim B.O."/>
            <person name="Kang I.K."/>
            <person name="Jung H.Y."/>
        </authorList>
    </citation>
    <scope>NUCLEOTIDE SEQUENCE [LARGE SCALE GENOMIC DNA]</scope>
    <source>
        <strain evidence="3 4">S7-3-11</strain>
    </source>
</reference>
<keyword evidence="1" id="KW-1133">Transmembrane helix</keyword>
<keyword evidence="1" id="KW-0812">Transmembrane</keyword>
<dbReference type="InterPro" id="IPR050879">
    <property type="entry name" value="Acyltransferase_3"/>
</dbReference>
<dbReference type="Pfam" id="PF01757">
    <property type="entry name" value="Acyl_transf_3"/>
    <property type="match status" value="1"/>
</dbReference>
<evidence type="ECO:0000313" key="4">
    <source>
        <dbReference type="Proteomes" id="UP001479606"/>
    </source>
</evidence>
<dbReference type="EC" id="2.3.-.-" evidence="3"/>
<keyword evidence="4" id="KW-1185">Reference proteome</keyword>
<evidence type="ECO:0000256" key="1">
    <source>
        <dbReference type="SAM" id="Phobius"/>
    </source>
</evidence>
<evidence type="ECO:0000259" key="2">
    <source>
        <dbReference type="Pfam" id="PF01757"/>
    </source>
</evidence>
<dbReference type="EMBL" id="JBCEVZ010000036">
    <property type="protein sequence ID" value="MEL5995414.1"/>
    <property type="molecule type" value="Genomic_DNA"/>
</dbReference>
<comment type="caution">
    <text evidence="3">The sequence shown here is derived from an EMBL/GenBank/DDBJ whole genome shotgun (WGS) entry which is preliminary data.</text>
</comment>
<dbReference type="Proteomes" id="UP001479606">
    <property type="component" value="Unassembled WGS sequence"/>
</dbReference>
<dbReference type="InterPro" id="IPR002656">
    <property type="entry name" value="Acyl_transf_3_dom"/>
</dbReference>
<name>A0ABU9LXE4_9BACT</name>
<dbReference type="RefSeq" id="WP_342299218.1">
    <property type="nucleotide sequence ID" value="NZ_JBCEVZ010000036.1"/>
</dbReference>
<feature type="transmembrane region" description="Helical" evidence="1">
    <location>
        <begin position="12"/>
        <end position="31"/>
    </location>
</feature>
<protein>
    <submittedName>
        <fullName evidence="3">Acyltransferase</fullName>
        <ecNumber evidence="3">2.3.-.-</ecNumber>
    </submittedName>
</protein>
<keyword evidence="1" id="KW-0472">Membrane</keyword>
<feature type="transmembrane region" description="Helical" evidence="1">
    <location>
        <begin position="279"/>
        <end position="299"/>
    </location>
</feature>
<feature type="transmembrane region" description="Helical" evidence="1">
    <location>
        <begin position="340"/>
        <end position="360"/>
    </location>
</feature>
<feature type="transmembrane region" description="Helical" evidence="1">
    <location>
        <begin position="51"/>
        <end position="73"/>
    </location>
</feature>
<feature type="transmembrane region" description="Helical" evidence="1">
    <location>
        <begin position="134"/>
        <end position="155"/>
    </location>
</feature>
<feature type="transmembrane region" description="Helical" evidence="1">
    <location>
        <begin position="311"/>
        <end position="328"/>
    </location>
</feature>
<accession>A0ABU9LXE4</accession>
<feature type="transmembrane region" description="Helical" evidence="1">
    <location>
        <begin position="255"/>
        <end position="273"/>
    </location>
</feature>
<feature type="transmembrane region" description="Helical" evidence="1">
    <location>
        <begin position="215"/>
        <end position="234"/>
    </location>
</feature>
<gene>
    <name evidence="3" type="ORF">AAFH49_14440</name>
</gene>
<keyword evidence="3" id="KW-0808">Transferase</keyword>